<reference evidence="1 2" key="1">
    <citation type="submission" date="2015-06" db="EMBL/GenBank/DDBJ databases">
        <title>Draft genome sequencing of a biphenyl-degrading bacterium, Janthinobacterium lividum MEG1.</title>
        <authorList>
            <person name="Shimodaira J."/>
            <person name="Hatta T."/>
        </authorList>
    </citation>
    <scope>NUCLEOTIDE SEQUENCE [LARGE SCALE GENOMIC DNA]</scope>
    <source>
        <strain evidence="1 2">MEG1</strain>
    </source>
</reference>
<evidence type="ECO:0000313" key="1">
    <source>
        <dbReference type="EMBL" id="OHV94866.1"/>
    </source>
</evidence>
<gene>
    <name evidence="1" type="ORF">AKG95_21390</name>
</gene>
<dbReference type="AlphaFoldDB" id="A0A1S1U3Q2"/>
<name>A0A1S1U3Q2_9BURK</name>
<accession>A0A1S1U3Q2</accession>
<dbReference type="EMBL" id="LFKP01000011">
    <property type="protein sequence ID" value="OHV94866.1"/>
    <property type="molecule type" value="Genomic_DNA"/>
</dbReference>
<comment type="caution">
    <text evidence="1">The sequence shown here is derived from an EMBL/GenBank/DDBJ whole genome shotgun (WGS) entry which is preliminary data.</text>
</comment>
<proteinExistence type="predicted"/>
<organism evidence="1 2">
    <name type="scientific">Janthinobacterium lividum</name>
    <dbReference type="NCBI Taxonomy" id="29581"/>
    <lineage>
        <taxon>Bacteria</taxon>
        <taxon>Pseudomonadati</taxon>
        <taxon>Pseudomonadota</taxon>
        <taxon>Betaproteobacteria</taxon>
        <taxon>Burkholderiales</taxon>
        <taxon>Oxalobacteraceae</taxon>
        <taxon>Janthinobacterium</taxon>
    </lineage>
</organism>
<protein>
    <submittedName>
        <fullName evidence="1">Uncharacterized protein</fullName>
    </submittedName>
</protein>
<sequence length="83" mass="8485">MIDVDVAAIGYPVVRLHAGPLARAGRIAVVFELFRILTRNALHVAAAVGTVAGSQRALAVTAAQNAVGSDGQIVRIECAVAHG</sequence>
<dbReference type="Proteomes" id="UP000179840">
    <property type="component" value="Unassembled WGS sequence"/>
</dbReference>
<evidence type="ECO:0000313" key="2">
    <source>
        <dbReference type="Proteomes" id="UP000179840"/>
    </source>
</evidence>